<dbReference type="OrthoDB" id="2393387at2759"/>
<protein>
    <submittedName>
        <fullName evidence="3">11981_t:CDS:1</fullName>
    </submittedName>
</protein>
<evidence type="ECO:0000313" key="4">
    <source>
        <dbReference type="Proteomes" id="UP001153678"/>
    </source>
</evidence>
<sequence length="204" mass="22726">MPRIYTLNDLVSRITCERKSHANLNSKQLKEIESLKSKNNLLESSVSSTQKALFLKDSEITSLEARINELEAELEQIAQKALLAEGAEAKDSDTTQSLEIKVKELKNELEQLTQDSSFKDGLIFCLRSRVSNLEDELDQIASHQVSHDSKKGSVEADSASSSNNYKHNEVVEEVPHFSSRYLEREPDGKGDYDSISAVPITALG</sequence>
<feature type="non-terminal residue" evidence="3">
    <location>
        <position position="1"/>
    </location>
</feature>
<evidence type="ECO:0000256" key="1">
    <source>
        <dbReference type="SAM" id="Coils"/>
    </source>
</evidence>
<feature type="region of interest" description="Disordered" evidence="2">
    <location>
        <begin position="141"/>
        <end position="204"/>
    </location>
</feature>
<evidence type="ECO:0000256" key="2">
    <source>
        <dbReference type="SAM" id="MobiDB-lite"/>
    </source>
</evidence>
<dbReference type="EMBL" id="CAMKVN010006256">
    <property type="protein sequence ID" value="CAI2190094.1"/>
    <property type="molecule type" value="Genomic_DNA"/>
</dbReference>
<feature type="compositionally biased region" description="Basic and acidic residues" evidence="2">
    <location>
        <begin position="166"/>
        <end position="192"/>
    </location>
</feature>
<feature type="compositionally biased region" description="Basic and acidic residues" evidence="2">
    <location>
        <begin position="145"/>
        <end position="154"/>
    </location>
</feature>
<keyword evidence="4" id="KW-1185">Reference proteome</keyword>
<dbReference type="Gene3D" id="1.20.5.170">
    <property type="match status" value="1"/>
</dbReference>
<keyword evidence="1" id="KW-0175">Coiled coil</keyword>
<feature type="coiled-coil region" evidence="1">
    <location>
        <begin position="53"/>
        <end position="115"/>
    </location>
</feature>
<accession>A0A9W4WW32</accession>
<evidence type="ECO:0000313" key="3">
    <source>
        <dbReference type="EMBL" id="CAI2190094.1"/>
    </source>
</evidence>
<name>A0A9W4WW32_9GLOM</name>
<reference evidence="3" key="1">
    <citation type="submission" date="2022-08" db="EMBL/GenBank/DDBJ databases">
        <authorList>
            <person name="Kallberg Y."/>
            <person name="Tangrot J."/>
            <person name="Rosling A."/>
        </authorList>
    </citation>
    <scope>NUCLEOTIDE SEQUENCE</scope>
    <source>
        <strain evidence="3">Wild A</strain>
    </source>
</reference>
<proteinExistence type="predicted"/>
<gene>
    <name evidence="3" type="ORF">FWILDA_LOCUS14404</name>
</gene>
<dbReference type="Proteomes" id="UP001153678">
    <property type="component" value="Unassembled WGS sequence"/>
</dbReference>
<comment type="caution">
    <text evidence="3">The sequence shown here is derived from an EMBL/GenBank/DDBJ whole genome shotgun (WGS) entry which is preliminary data.</text>
</comment>
<organism evidence="3 4">
    <name type="scientific">Funneliformis geosporum</name>
    <dbReference type="NCBI Taxonomy" id="1117311"/>
    <lineage>
        <taxon>Eukaryota</taxon>
        <taxon>Fungi</taxon>
        <taxon>Fungi incertae sedis</taxon>
        <taxon>Mucoromycota</taxon>
        <taxon>Glomeromycotina</taxon>
        <taxon>Glomeromycetes</taxon>
        <taxon>Glomerales</taxon>
        <taxon>Glomeraceae</taxon>
        <taxon>Funneliformis</taxon>
    </lineage>
</organism>
<dbReference type="AlphaFoldDB" id="A0A9W4WW32"/>